<name>A0A671P4I1_9TELE</name>
<dbReference type="Ensembl" id="ENSSANT00000057001.1">
    <property type="protein sequence ID" value="ENSSANP00000053602.1"/>
    <property type="gene ID" value="ENSSANG00000026757.1"/>
</dbReference>
<dbReference type="GO" id="GO:0006308">
    <property type="term" value="P:DNA catabolic process"/>
    <property type="evidence" value="ECO:0007669"/>
    <property type="project" value="InterPro"/>
</dbReference>
<proteinExistence type="inferred from homology"/>
<dbReference type="InterPro" id="IPR016202">
    <property type="entry name" value="DNase_I"/>
</dbReference>
<evidence type="ECO:0000313" key="9">
    <source>
        <dbReference type="Ensembl" id="ENSSANP00000053602.1"/>
    </source>
</evidence>
<accession>A0A671P4I1</accession>
<evidence type="ECO:0000256" key="2">
    <source>
        <dbReference type="ARBA" id="ARBA00022722"/>
    </source>
</evidence>
<keyword evidence="2" id="KW-0540">Nuclease</keyword>
<dbReference type="PANTHER" id="PTHR11371:SF11">
    <property type="entry name" value="DEOXYRIBONUCLEASE"/>
    <property type="match status" value="1"/>
</dbReference>
<organism evidence="9 10">
    <name type="scientific">Sinocyclocheilus anshuiensis</name>
    <dbReference type="NCBI Taxonomy" id="1608454"/>
    <lineage>
        <taxon>Eukaryota</taxon>
        <taxon>Metazoa</taxon>
        <taxon>Chordata</taxon>
        <taxon>Craniata</taxon>
        <taxon>Vertebrata</taxon>
        <taxon>Euteleostomi</taxon>
        <taxon>Actinopterygii</taxon>
        <taxon>Neopterygii</taxon>
        <taxon>Teleostei</taxon>
        <taxon>Ostariophysi</taxon>
        <taxon>Cypriniformes</taxon>
        <taxon>Cyprinidae</taxon>
        <taxon>Cyprininae</taxon>
        <taxon>Sinocyclocheilus</taxon>
    </lineage>
</organism>
<keyword evidence="3 7" id="KW-0732">Signal</keyword>
<keyword evidence="10" id="KW-1185">Reference proteome</keyword>
<dbReference type="SUPFAM" id="SSF56219">
    <property type="entry name" value="DNase I-like"/>
    <property type="match status" value="1"/>
</dbReference>
<dbReference type="AlphaFoldDB" id="A0A671P4I1"/>
<evidence type="ECO:0000256" key="5">
    <source>
        <dbReference type="ARBA" id="ARBA00022801"/>
    </source>
</evidence>
<dbReference type="GO" id="GO:0003677">
    <property type="term" value="F:DNA binding"/>
    <property type="evidence" value="ECO:0007669"/>
    <property type="project" value="TreeGrafter"/>
</dbReference>
<dbReference type="Gene3D" id="3.60.10.10">
    <property type="entry name" value="Endonuclease/exonuclease/phosphatase"/>
    <property type="match status" value="1"/>
</dbReference>
<evidence type="ECO:0000256" key="1">
    <source>
        <dbReference type="ARBA" id="ARBA00007359"/>
    </source>
</evidence>
<keyword evidence="6" id="KW-1015">Disulfide bond</keyword>
<dbReference type="CDD" id="cd10282">
    <property type="entry name" value="DNase1"/>
    <property type="match status" value="1"/>
</dbReference>
<reference evidence="9" key="2">
    <citation type="submission" date="2025-09" db="UniProtKB">
        <authorList>
            <consortium name="Ensembl"/>
        </authorList>
    </citation>
    <scope>IDENTIFICATION</scope>
</reference>
<protein>
    <submittedName>
        <fullName evidence="9">Deoxyribonuclease I-like 1-like</fullName>
    </submittedName>
</protein>
<evidence type="ECO:0000256" key="4">
    <source>
        <dbReference type="ARBA" id="ARBA00022759"/>
    </source>
</evidence>
<dbReference type="PANTHER" id="PTHR11371">
    <property type="entry name" value="DEOXYRIBONUCLEASE"/>
    <property type="match status" value="1"/>
</dbReference>
<evidence type="ECO:0000256" key="6">
    <source>
        <dbReference type="ARBA" id="ARBA00023157"/>
    </source>
</evidence>
<sequence>MKLCVFLGVLINEVASSGMFCWIMFVDVCNFTEDLRFNIQSYGEAKASNKRVMEILIKIISRCDLSLIQEVRDSRGGAISALLMNLNRFDKSHIYTHLESKRMGKKTYKEQYVYIYRKDMVKVQEQYQHPEFNESAVFAREPFIIWIHSPTTLVKNFALIGQHTCPKSAMKEMEALYEVFQTVRKKWKTENVMFLGDLNAACSYVTNKGLKSVRLRSDPKFHWLIRDEQDTTVREKTCCAYDRIIIHGKELISGIVPESAQPFNFKKEFSLSEEEALEVSDHYPVEVDLKANHRYFLQWSQIALRNMSCSIHQMISSSIVLVPYSQHCKMGK</sequence>
<comment type="similarity">
    <text evidence="1">Belongs to the DNase I family.</text>
</comment>
<evidence type="ECO:0000256" key="7">
    <source>
        <dbReference type="SAM" id="SignalP"/>
    </source>
</evidence>
<dbReference type="PRINTS" id="PR00130">
    <property type="entry name" value="DNASEI"/>
</dbReference>
<feature type="signal peptide" evidence="7">
    <location>
        <begin position="1"/>
        <end position="16"/>
    </location>
</feature>
<feature type="domain" description="Endonuclease/exonuclease/phosphatase" evidence="8">
    <location>
        <begin position="37"/>
        <end position="282"/>
    </location>
</feature>
<dbReference type="GO" id="GO:0005634">
    <property type="term" value="C:nucleus"/>
    <property type="evidence" value="ECO:0007669"/>
    <property type="project" value="TreeGrafter"/>
</dbReference>
<reference evidence="9" key="1">
    <citation type="submission" date="2025-08" db="UniProtKB">
        <authorList>
            <consortium name="Ensembl"/>
        </authorList>
    </citation>
    <scope>IDENTIFICATION</scope>
</reference>
<dbReference type="Proteomes" id="UP000472260">
    <property type="component" value="Unassembled WGS sequence"/>
</dbReference>
<dbReference type="InterPro" id="IPR036691">
    <property type="entry name" value="Endo/exonu/phosph_ase_sf"/>
</dbReference>
<keyword evidence="4" id="KW-0255">Endonuclease</keyword>
<dbReference type="Pfam" id="PF03372">
    <property type="entry name" value="Exo_endo_phos"/>
    <property type="match status" value="1"/>
</dbReference>
<dbReference type="FunFam" id="3.60.10.10:FF:000007">
    <property type="entry name" value="Deoxyribonuclease"/>
    <property type="match status" value="1"/>
</dbReference>
<dbReference type="InterPro" id="IPR005135">
    <property type="entry name" value="Endo/exonuclease/phosphatase"/>
</dbReference>
<keyword evidence="5" id="KW-0378">Hydrolase</keyword>
<dbReference type="SMART" id="SM00476">
    <property type="entry name" value="DNaseIc"/>
    <property type="match status" value="1"/>
</dbReference>
<dbReference type="GO" id="GO:0004530">
    <property type="term" value="F:deoxyribonuclease I activity"/>
    <property type="evidence" value="ECO:0007669"/>
    <property type="project" value="TreeGrafter"/>
</dbReference>
<feature type="chain" id="PRO_5025504378" evidence="7">
    <location>
        <begin position="17"/>
        <end position="332"/>
    </location>
</feature>
<evidence type="ECO:0000259" key="8">
    <source>
        <dbReference type="Pfam" id="PF03372"/>
    </source>
</evidence>
<evidence type="ECO:0000256" key="3">
    <source>
        <dbReference type="ARBA" id="ARBA00022729"/>
    </source>
</evidence>
<evidence type="ECO:0000313" key="10">
    <source>
        <dbReference type="Proteomes" id="UP000472260"/>
    </source>
</evidence>